<dbReference type="InterPro" id="IPR051533">
    <property type="entry name" value="WaaL-like"/>
</dbReference>
<proteinExistence type="predicted"/>
<evidence type="ECO:0000313" key="8">
    <source>
        <dbReference type="Proteomes" id="UP000001302"/>
    </source>
</evidence>
<feature type="transmembrane region" description="Helical" evidence="5">
    <location>
        <begin position="188"/>
        <end position="208"/>
    </location>
</feature>
<keyword evidence="3 5" id="KW-1133">Transmembrane helix</keyword>
<dbReference type="AlphaFoldDB" id="E0THM0"/>
<evidence type="ECO:0000256" key="2">
    <source>
        <dbReference type="ARBA" id="ARBA00022692"/>
    </source>
</evidence>
<evidence type="ECO:0000259" key="6">
    <source>
        <dbReference type="Pfam" id="PF04932"/>
    </source>
</evidence>
<dbReference type="Proteomes" id="UP000001302">
    <property type="component" value="Chromosome"/>
</dbReference>
<keyword evidence="2 5" id="KW-0812">Transmembrane</keyword>
<name>E0THM0_PARBH</name>
<keyword evidence="8" id="KW-1185">Reference proteome</keyword>
<dbReference type="eggNOG" id="COG3307">
    <property type="taxonomic scope" value="Bacteria"/>
</dbReference>
<dbReference type="STRING" id="314260.PB2503_06252"/>
<protein>
    <recommendedName>
        <fullName evidence="6">O-antigen ligase-related domain-containing protein</fullName>
    </recommendedName>
</protein>
<accession>E0THM0</accession>
<dbReference type="PANTHER" id="PTHR37422:SF13">
    <property type="entry name" value="LIPOPOLYSACCHARIDE BIOSYNTHESIS PROTEIN PA4999-RELATED"/>
    <property type="match status" value="1"/>
</dbReference>
<dbReference type="InterPro" id="IPR007016">
    <property type="entry name" value="O-antigen_ligase-rel_domated"/>
</dbReference>
<evidence type="ECO:0000256" key="3">
    <source>
        <dbReference type="ARBA" id="ARBA00022989"/>
    </source>
</evidence>
<evidence type="ECO:0000256" key="5">
    <source>
        <dbReference type="SAM" id="Phobius"/>
    </source>
</evidence>
<dbReference type="KEGG" id="pbr:PB2503_06252"/>
<evidence type="ECO:0000256" key="1">
    <source>
        <dbReference type="ARBA" id="ARBA00004141"/>
    </source>
</evidence>
<reference evidence="7 8" key="2">
    <citation type="journal article" date="2011" name="J. Bacteriol.">
        <title>Complete genome sequence of strain HTCC2503T of Parvularcula bermudensis, the type species of the order "Parvularculales" in the class Alphaproteobacteria.</title>
        <authorList>
            <person name="Oh H.M."/>
            <person name="Kang I."/>
            <person name="Vergin K.L."/>
            <person name="Kang D."/>
            <person name="Rhee K.H."/>
            <person name="Giovannoni S.J."/>
            <person name="Cho J.C."/>
        </authorList>
    </citation>
    <scope>NUCLEOTIDE SEQUENCE [LARGE SCALE GENOMIC DNA]</scope>
    <source>
        <strain evidence="8">ATCC BAA-594 / HTCC2503 / KCTC 12087</strain>
    </source>
</reference>
<feature type="domain" description="O-antigen ligase-related" evidence="6">
    <location>
        <begin position="199"/>
        <end position="339"/>
    </location>
</feature>
<evidence type="ECO:0000313" key="7">
    <source>
        <dbReference type="EMBL" id="ADM09316.1"/>
    </source>
</evidence>
<dbReference type="GO" id="GO:0016020">
    <property type="term" value="C:membrane"/>
    <property type="evidence" value="ECO:0007669"/>
    <property type="project" value="UniProtKB-SubCell"/>
</dbReference>
<feature type="transmembrane region" description="Helical" evidence="5">
    <location>
        <begin position="153"/>
        <end position="176"/>
    </location>
</feature>
<organism evidence="7 8">
    <name type="scientific">Parvularcula bermudensis (strain ATCC BAA-594 / HTCC2503 / KCTC 12087)</name>
    <dbReference type="NCBI Taxonomy" id="314260"/>
    <lineage>
        <taxon>Bacteria</taxon>
        <taxon>Pseudomonadati</taxon>
        <taxon>Pseudomonadota</taxon>
        <taxon>Alphaproteobacteria</taxon>
        <taxon>Parvularculales</taxon>
        <taxon>Parvularculaceae</taxon>
        <taxon>Parvularcula</taxon>
    </lineage>
</organism>
<keyword evidence="4 5" id="KW-0472">Membrane</keyword>
<sequence length="420" mass="42376">MLPIRASLSALFFLVLIGASLLVGADAAVPKLALSSGLLLIGGVIVGRGPFQMSPRLLAFGGAGGLAIVLSQGGGGHLVGALPDLFALCAAAALVLGFASLGAETRRLRNQALNGIGWSLLLVILIGVFGYLIDPGRVLGAEKSFHLSRLTGTYLSANSAATLYGMAACLAVAGLGRALSSDQPWPERMARAGPLPYLLLLAAVSALMMTGSRAGIVASTVGVVATLVGLRRRFPWRATSGVMLGALLFGSLIAALLGGDSAPDRVVGLGATDSGRGLLWSACLQAIREAPLFGHGMGAFQTALSPHITLETAPLLSQQGAAHQWLLQWLVQAGIVGTLGGVAVLLTGIVAGLAGLRDQPAPTASAAALGASTVLLLHGLVDYGAEIPANLWWWAAILGLGAGAARRPATPKAPLGDSGA</sequence>
<feature type="transmembrane region" description="Helical" evidence="5">
    <location>
        <begin position="115"/>
        <end position="133"/>
    </location>
</feature>
<feature type="transmembrane region" description="Helical" evidence="5">
    <location>
        <begin position="329"/>
        <end position="356"/>
    </location>
</feature>
<dbReference type="OrthoDB" id="7586246at2"/>
<evidence type="ECO:0000256" key="4">
    <source>
        <dbReference type="ARBA" id="ARBA00023136"/>
    </source>
</evidence>
<feature type="transmembrane region" description="Helical" evidence="5">
    <location>
        <begin position="58"/>
        <end position="79"/>
    </location>
</feature>
<comment type="subcellular location">
    <subcellularLocation>
        <location evidence="1">Membrane</location>
        <topology evidence="1">Multi-pass membrane protein</topology>
    </subcellularLocation>
</comment>
<dbReference type="HOGENOM" id="CLU_653536_0_0_5"/>
<feature type="transmembrane region" description="Helical" evidence="5">
    <location>
        <begin position="85"/>
        <end position="103"/>
    </location>
</feature>
<feature type="transmembrane region" description="Helical" evidence="5">
    <location>
        <begin position="34"/>
        <end position="51"/>
    </location>
</feature>
<dbReference type="Pfam" id="PF04932">
    <property type="entry name" value="Wzy_C"/>
    <property type="match status" value="1"/>
</dbReference>
<dbReference type="EMBL" id="CP002156">
    <property type="protein sequence ID" value="ADM09316.1"/>
    <property type="molecule type" value="Genomic_DNA"/>
</dbReference>
<gene>
    <name evidence="7" type="ordered locus">PB2503_06252</name>
</gene>
<dbReference type="RefSeq" id="WP_013300290.1">
    <property type="nucleotide sequence ID" value="NC_014414.1"/>
</dbReference>
<reference evidence="8" key="1">
    <citation type="submission" date="2010-08" db="EMBL/GenBank/DDBJ databases">
        <title>Genome sequence of Parvularcula bermudensis HTCC2503.</title>
        <authorList>
            <person name="Kang D.-M."/>
            <person name="Oh H.-M."/>
            <person name="Cho J.-C."/>
        </authorList>
    </citation>
    <scope>NUCLEOTIDE SEQUENCE [LARGE SCALE GENOMIC DNA]</scope>
    <source>
        <strain evidence="8">ATCC BAA-594 / HTCC2503 / KCTC 12087</strain>
    </source>
</reference>
<dbReference type="PANTHER" id="PTHR37422">
    <property type="entry name" value="TEICHURONIC ACID BIOSYNTHESIS PROTEIN TUAE"/>
    <property type="match status" value="1"/>
</dbReference>
<feature type="transmembrane region" description="Helical" evidence="5">
    <location>
        <begin position="242"/>
        <end position="259"/>
    </location>
</feature>